<dbReference type="EMBL" id="CAKMRJ010005634">
    <property type="protein sequence ID" value="CAH1450560.1"/>
    <property type="molecule type" value="Genomic_DNA"/>
</dbReference>
<dbReference type="AlphaFoldDB" id="A0AAU9PJH8"/>
<gene>
    <name evidence="2" type="ORF">LVIROSA_LOCUS35983</name>
</gene>
<evidence type="ECO:0000313" key="3">
    <source>
        <dbReference type="Proteomes" id="UP001157418"/>
    </source>
</evidence>
<dbReference type="PANTHER" id="PTHR36080">
    <property type="entry name" value="DBJ|BAA96220.1"/>
    <property type="match status" value="1"/>
</dbReference>
<organism evidence="2 3">
    <name type="scientific">Lactuca virosa</name>
    <dbReference type="NCBI Taxonomy" id="75947"/>
    <lineage>
        <taxon>Eukaryota</taxon>
        <taxon>Viridiplantae</taxon>
        <taxon>Streptophyta</taxon>
        <taxon>Embryophyta</taxon>
        <taxon>Tracheophyta</taxon>
        <taxon>Spermatophyta</taxon>
        <taxon>Magnoliopsida</taxon>
        <taxon>eudicotyledons</taxon>
        <taxon>Gunneridae</taxon>
        <taxon>Pentapetalae</taxon>
        <taxon>asterids</taxon>
        <taxon>campanulids</taxon>
        <taxon>Asterales</taxon>
        <taxon>Asteraceae</taxon>
        <taxon>Cichorioideae</taxon>
        <taxon>Cichorieae</taxon>
        <taxon>Lactucinae</taxon>
        <taxon>Lactuca</taxon>
    </lineage>
</organism>
<feature type="coiled-coil region" evidence="1">
    <location>
        <begin position="52"/>
        <end position="125"/>
    </location>
</feature>
<keyword evidence="1" id="KW-0175">Coiled coil</keyword>
<dbReference type="PANTHER" id="PTHR36080:SF1">
    <property type="entry name" value="DBJ|BAA96220.1"/>
    <property type="match status" value="1"/>
</dbReference>
<reference evidence="2 3" key="1">
    <citation type="submission" date="2022-01" db="EMBL/GenBank/DDBJ databases">
        <authorList>
            <person name="Xiong W."/>
            <person name="Schranz E."/>
        </authorList>
    </citation>
    <scope>NUCLEOTIDE SEQUENCE [LARGE SCALE GENOMIC DNA]</scope>
</reference>
<keyword evidence="3" id="KW-1185">Reference proteome</keyword>
<sequence>MEDTEKGKGNQRWNSAIANLTDLSHNLTSIETLLLKSAVYVDPNTYNRASLTSEQARTIKILEQRVETLEREVDAAISASAHARIEKREAEAGQKAAELQAKEMIKELENTTKVFELHMEELRTKQEEISKRDKEIKLLKTVVKTLGGNDLLESKF</sequence>
<evidence type="ECO:0000313" key="2">
    <source>
        <dbReference type="EMBL" id="CAH1450560.1"/>
    </source>
</evidence>
<comment type="caution">
    <text evidence="2">The sequence shown here is derived from an EMBL/GenBank/DDBJ whole genome shotgun (WGS) entry which is preliminary data.</text>
</comment>
<accession>A0AAU9PJH8</accession>
<protein>
    <submittedName>
        <fullName evidence="2">Uncharacterized protein</fullName>
    </submittedName>
</protein>
<evidence type="ECO:0000256" key="1">
    <source>
        <dbReference type="SAM" id="Coils"/>
    </source>
</evidence>
<proteinExistence type="predicted"/>
<name>A0AAU9PJH8_9ASTR</name>
<dbReference type="Proteomes" id="UP001157418">
    <property type="component" value="Unassembled WGS sequence"/>
</dbReference>